<organism evidence="3 4">
    <name type="scientific">Stenotrophomonas panacihumi</name>
    <dbReference type="NCBI Taxonomy" id="676599"/>
    <lineage>
        <taxon>Bacteria</taxon>
        <taxon>Pseudomonadati</taxon>
        <taxon>Pseudomonadota</taxon>
        <taxon>Gammaproteobacteria</taxon>
        <taxon>Lysobacterales</taxon>
        <taxon>Lysobacteraceae</taxon>
        <taxon>Stenotrophomonas</taxon>
    </lineage>
</organism>
<dbReference type="Pfam" id="PF05229">
    <property type="entry name" value="SCPU"/>
    <property type="match status" value="2"/>
</dbReference>
<evidence type="ECO:0000313" key="4">
    <source>
        <dbReference type="Proteomes" id="UP000051802"/>
    </source>
</evidence>
<dbReference type="Proteomes" id="UP000051802">
    <property type="component" value="Unassembled WGS sequence"/>
</dbReference>
<evidence type="ECO:0000313" key="3">
    <source>
        <dbReference type="EMBL" id="KRG48315.1"/>
    </source>
</evidence>
<comment type="caution">
    <text evidence="3">The sequence shown here is derived from an EMBL/GenBank/DDBJ whole genome shotgun (WGS) entry which is preliminary data.</text>
</comment>
<proteinExistence type="predicted"/>
<evidence type="ECO:0000256" key="1">
    <source>
        <dbReference type="SAM" id="SignalP"/>
    </source>
</evidence>
<feature type="domain" description="Spore coat protein U/FanG" evidence="2">
    <location>
        <begin position="22"/>
        <end position="161"/>
    </location>
</feature>
<feature type="domain" description="Spore coat protein U/FanG" evidence="2">
    <location>
        <begin position="202"/>
        <end position="335"/>
    </location>
</feature>
<dbReference type="RefSeq" id="WP_057642795.1">
    <property type="nucleotide sequence ID" value="NZ_LLXU01000013.1"/>
</dbReference>
<dbReference type="InterPro" id="IPR007893">
    <property type="entry name" value="Spore_coat_U/FanG"/>
</dbReference>
<keyword evidence="4" id="KW-1185">Reference proteome</keyword>
<dbReference type="AlphaFoldDB" id="A0A0R0AT21"/>
<dbReference type="InterPro" id="IPR053167">
    <property type="entry name" value="Spore_coat_component"/>
</dbReference>
<keyword evidence="3" id="KW-0946">Virion</keyword>
<dbReference type="EMBL" id="LLXU01000013">
    <property type="protein sequence ID" value="KRG48315.1"/>
    <property type="molecule type" value="Genomic_DNA"/>
</dbReference>
<dbReference type="STRING" id="676599.ARC20_02505"/>
<dbReference type="OrthoDB" id="8588792at2"/>
<name>A0A0R0AT21_9GAMM</name>
<reference evidence="3 4" key="1">
    <citation type="submission" date="2015-10" db="EMBL/GenBank/DDBJ databases">
        <title>Genome sequencing and analysis of members of genus Stenotrophomonas.</title>
        <authorList>
            <person name="Patil P.P."/>
            <person name="Midha S."/>
            <person name="Patil P.B."/>
        </authorList>
    </citation>
    <scope>NUCLEOTIDE SEQUENCE [LARGE SCALE GENOMIC DNA]</scope>
    <source>
        <strain evidence="3 4">JCM 16536</strain>
    </source>
</reference>
<dbReference type="PANTHER" id="PTHR37089:SF4">
    <property type="entry name" value="EXPORTED PROTEIN"/>
    <property type="match status" value="1"/>
</dbReference>
<dbReference type="SMART" id="SM00972">
    <property type="entry name" value="SCPU"/>
    <property type="match status" value="2"/>
</dbReference>
<feature type="signal peptide" evidence="1">
    <location>
        <begin position="1"/>
        <end position="24"/>
    </location>
</feature>
<keyword evidence="1" id="KW-0732">Signal</keyword>
<dbReference type="PANTHER" id="PTHR37089">
    <property type="entry name" value="PROTEIN U-RELATED"/>
    <property type="match status" value="1"/>
</dbReference>
<sequence length="338" mass="35123">MSTRWLLALAMLVLYWGATAPARADTTCTVQPTTLAFGPVTATAVRDATTTFNVTCNTGGLAVLGSARVRLCIGIGDGSGGVGQYLPRRMSSGSNTLQYQIYRDSTRTQVWGATGNATVPNPLVVDLAYSVPLLGGSLTQQVTLYGRVPSGQSLTVGSYTSNFSGAATTIQYAYNESIIGDTTVPASCTTAVTGAKTASNAFPFSVTASVAPQCSTYVTSDLDFGTVTAATIASNLDRTTTIGLTCTNQTAWNIGLNNGANANGSVRRMRLGSTTNYISYELYRDSGRAQRWGTTIGTDTQTGTGNGSAQSVTVYGRVPPQAPAAGSYSDTVTVTITY</sequence>
<protein>
    <submittedName>
        <fullName evidence="3">Spore coat protein U</fullName>
    </submittedName>
</protein>
<evidence type="ECO:0000259" key="2">
    <source>
        <dbReference type="Pfam" id="PF05229"/>
    </source>
</evidence>
<gene>
    <name evidence="3" type="ORF">ARC20_02505</name>
</gene>
<accession>A0A0R0AT21</accession>
<feature type="chain" id="PRO_5006391278" evidence="1">
    <location>
        <begin position="25"/>
        <end position="338"/>
    </location>
</feature>
<keyword evidence="3" id="KW-0167">Capsid protein</keyword>